<evidence type="ECO:0000256" key="6">
    <source>
        <dbReference type="ARBA" id="ARBA00044504"/>
    </source>
</evidence>
<dbReference type="PANTHER" id="PTHR11654">
    <property type="entry name" value="OLIGOPEPTIDE TRANSPORTER-RELATED"/>
    <property type="match status" value="1"/>
</dbReference>
<dbReference type="Pfam" id="PF00854">
    <property type="entry name" value="PTR2"/>
    <property type="match status" value="1"/>
</dbReference>
<evidence type="ECO:0000313" key="9">
    <source>
        <dbReference type="Proteomes" id="UP001161247"/>
    </source>
</evidence>
<gene>
    <name evidence="8" type="ORF">OLC1_LOCUS7850</name>
</gene>
<evidence type="ECO:0000256" key="7">
    <source>
        <dbReference type="SAM" id="Phobius"/>
    </source>
</evidence>
<feature type="transmembrane region" description="Helical" evidence="7">
    <location>
        <begin position="156"/>
        <end position="176"/>
    </location>
</feature>
<dbReference type="InterPro" id="IPR000109">
    <property type="entry name" value="POT_fam"/>
</dbReference>
<dbReference type="EMBL" id="OX459120">
    <property type="protein sequence ID" value="CAI9097337.1"/>
    <property type="molecule type" value="Genomic_DNA"/>
</dbReference>
<feature type="transmembrane region" description="Helical" evidence="7">
    <location>
        <begin position="288"/>
        <end position="313"/>
    </location>
</feature>
<dbReference type="Proteomes" id="UP001161247">
    <property type="component" value="Chromosome 3"/>
</dbReference>
<feature type="transmembrane region" description="Helical" evidence="7">
    <location>
        <begin position="448"/>
        <end position="469"/>
    </location>
</feature>
<dbReference type="Gene3D" id="1.20.1250.20">
    <property type="entry name" value="MFS general substrate transporter like domains"/>
    <property type="match status" value="1"/>
</dbReference>
<feature type="transmembrane region" description="Helical" evidence="7">
    <location>
        <begin position="112"/>
        <end position="136"/>
    </location>
</feature>
<keyword evidence="5 7" id="KW-0472">Membrane</keyword>
<keyword evidence="4 7" id="KW-1133">Transmembrane helix</keyword>
<feature type="transmembrane region" description="Helical" evidence="7">
    <location>
        <begin position="333"/>
        <end position="355"/>
    </location>
</feature>
<evidence type="ECO:0000256" key="3">
    <source>
        <dbReference type="ARBA" id="ARBA00022692"/>
    </source>
</evidence>
<proteinExistence type="inferred from homology"/>
<comment type="similarity">
    <text evidence="6">Belongs to the major facilitator superfamily. Phosphate:H(+) symporter (TC 2.A.1.9) family.</text>
</comment>
<feature type="transmembrane region" description="Helical" evidence="7">
    <location>
        <begin position="6"/>
        <end position="26"/>
    </location>
</feature>
<sequence length="470" mass="52184">MFTKITVLIWADMLTVYALWMLMIYLTDVWKVTFVHAAGILNIYLAVAGVLPLILQFIVDTLVGSYWVLLLSSLSFSTGMGFLTMSTPPVLHKVTGTCGSYEPDCIGDTQKALLYTALPLLAIGTAGHTVSLPSFLEEQISNVILNLTPRVCLADFFGSFAAFAIGCFAVMGLAYIKPWSLRFGIPAIIILVATLIFLTRSCSYVYVGPQGSHLATVFKVLMAATSKLFRRLPADDKELHGMSDLAKPRTTGLRCLDKAAIVLPDQSVEEQQKTWKLWTISEVEATKFIISLIPMSMSFVFFGLVSSLGYTFFVEQGKHMNRKVGKLTVPLTIFWWFCDQASSYFPKVFSCFFSLVCRKNAQERAPIAGIMMSMLLGILCSITAAKVESRRLDVVKSHGLLDKPDETIPMTVFWLLPQFLLLGALNGMYDMSLQSYYSYYISPTMFKYMLQIGRIGESLGFVGGIVAVYV</sequence>
<feature type="transmembrane region" description="Helical" evidence="7">
    <location>
        <begin position="183"/>
        <end position="206"/>
    </location>
</feature>
<evidence type="ECO:0000256" key="2">
    <source>
        <dbReference type="ARBA" id="ARBA00005982"/>
    </source>
</evidence>
<feature type="transmembrane region" description="Helical" evidence="7">
    <location>
        <begin position="65"/>
        <end position="83"/>
    </location>
</feature>
<dbReference type="GO" id="GO:0022857">
    <property type="term" value="F:transmembrane transporter activity"/>
    <property type="evidence" value="ECO:0007669"/>
    <property type="project" value="InterPro"/>
</dbReference>
<feature type="transmembrane region" description="Helical" evidence="7">
    <location>
        <begin position="38"/>
        <end position="59"/>
    </location>
</feature>
<keyword evidence="9" id="KW-1185">Reference proteome</keyword>
<organism evidence="8 9">
    <name type="scientific">Oldenlandia corymbosa var. corymbosa</name>
    <dbReference type="NCBI Taxonomy" id="529605"/>
    <lineage>
        <taxon>Eukaryota</taxon>
        <taxon>Viridiplantae</taxon>
        <taxon>Streptophyta</taxon>
        <taxon>Embryophyta</taxon>
        <taxon>Tracheophyta</taxon>
        <taxon>Spermatophyta</taxon>
        <taxon>Magnoliopsida</taxon>
        <taxon>eudicotyledons</taxon>
        <taxon>Gunneridae</taxon>
        <taxon>Pentapetalae</taxon>
        <taxon>asterids</taxon>
        <taxon>lamiids</taxon>
        <taxon>Gentianales</taxon>
        <taxon>Rubiaceae</taxon>
        <taxon>Rubioideae</taxon>
        <taxon>Spermacoceae</taxon>
        <taxon>Hedyotis-Oldenlandia complex</taxon>
        <taxon>Oldenlandia</taxon>
    </lineage>
</organism>
<evidence type="ECO:0000256" key="5">
    <source>
        <dbReference type="ARBA" id="ARBA00023136"/>
    </source>
</evidence>
<dbReference type="InterPro" id="IPR036259">
    <property type="entry name" value="MFS_trans_sf"/>
</dbReference>
<feature type="transmembrane region" description="Helical" evidence="7">
    <location>
        <begin position="367"/>
        <end position="387"/>
    </location>
</feature>
<accession>A0AAV1CRU0</accession>
<protein>
    <submittedName>
        <fullName evidence="8">OLC1v1033737C1</fullName>
    </submittedName>
</protein>
<evidence type="ECO:0000256" key="4">
    <source>
        <dbReference type="ARBA" id="ARBA00022989"/>
    </source>
</evidence>
<keyword evidence="3 7" id="KW-0812">Transmembrane</keyword>
<dbReference type="GO" id="GO:0016020">
    <property type="term" value="C:membrane"/>
    <property type="evidence" value="ECO:0007669"/>
    <property type="project" value="UniProtKB-SubCell"/>
</dbReference>
<name>A0AAV1CRU0_OLDCO</name>
<comment type="similarity">
    <text evidence="2">Belongs to the major facilitator superfamily. Proton-dependent oligopeptide transporter (POT/PTR) (TC 2.A.17) family.</text>
</comment>
<reference evidence="8" key="1">
    <citation type="submission" date="2023-03" db="EMBL/GenBank/DDBJ databases">
        <authorList>
            <person name="Julca I."/>
        </authorList>
    </citation>
    <scope>NUCLEOTIDE SEQUENCE</scope>
</reference>
<feature type="transmembrane region" description="Helical" evidence="7">
    <location>
        <begin position="407"/>
        <end position="427"/>
    </location>
</feature>
<dbReference type="AlphaFoldDB" id="A0AAV1CRU0"/>
<evidence type="ECO:0000256" key="1">
    <source>
        <dbReference type="ARBA" id="ARBA00004141"/>
    </source>
</evidence>
<comment type="subcellular location">
    <subcellularLocation>
        <location evidence="1">Membrane</location>
        <topology evidence="1">Multi-pass membrane protein</topology>
    </subcellularLocation>
</comment>
<evidence type="ECO:0000313" key="8">
    <source>
        <dbReference type="EMBL" id="CAI9097337.1"/>
    </source>
</evidence>